<protein>
    <recommendedName>
        <fullName evidence="3">Peptidase</fullName>
    </recommendedName>
</protein>
<organism evidence="1 2">
    <name type="scientific">Paracidovorax anthurii</name>
    <dbReference type="NCBI Taxonomy" id="78229"/>
    <lineage>
        <taxon>Bacteria</taxon>
        <taxon>Pseudomonadati</taxon>
        <taxon>Pseudomonadota</taxon>
        <taxon>Betaproteobacteria</taxon>
        <taxon>Burkholderiales</taxon>
        <taxon>Comamonadaceae</taxon>
        <taxon>Paracidovorax</taxon>
    </lineage>
</organism>
<dbReference type="InterPro" id="IPR009858">
    <property type="entry name" value="DUF1415"/>
</dbReference>
<dbReference type="Pfam" id="PF07209">
    <property type="entry name" value="DUF1415"/>
    <property type="match status" value="1"/>
</dbReference>
<evidence type="ECO:0008006" key="3">
    <source>
        <dbReference type="Google" id="ProtNLM"/>
    </source>
</evidence>
<dbReference type="Proteomes" id="UP000248856">
    <property type="component" value="Unassembled WGS sequence"/>
</dbReference>
<gene>
    <name evidence="1" type="ORF">AX018_102334</name>
</gene>
<evidence type="ECO:0000313" key="1">
    <source>
        <dbReference type="EMBL" id="RAR80338.1"/>
    </source>
</evidence>
<evidence type="ECO:0000313" key="2">
    <source>
        <dbReference type="Proteomes" id="UP000248856"/>
    </source>
</evidence>
<dbReference type="AlphaFoldDB" id="A0A328Z2N3"/>
<dbReference type="EMBL" id="QLTA01000023">
    <property type="protein sequence ID" value="RAR80338.1"/>
    <property type="molecule type" value="Genomic_DNA"/>
</dbReference>
<proteinExistence type="predicted"/>
<comment type="caution">
    <text evidence="1">The sequence shown here is derived from an EMBL/GenBank/DDBJ whole genome shotgun (WGS) entry which is preliminary data.</text>
</comment>
<accession>A0A328Z2N3</accession>
<dbReference type="OrthoDB" id="277390at2"/>
<name>A0A328Z2N3_9BURK</name>
<keyword evidence="2" id="KW-1185">Reference proteome</keyword>
<sequence length="210" mass="22781">MSDSSAGPATPDAITRAPSDQIVIDDMVRWLERAVIGLNLCPFAKAVHVKGQIHYVVSEATDGRGLLEDLQRELEALAEASPERRDTTLLMAPDCMEDFLDFNDFLGLADDLVEAMDLGGILQVASFHPRFQFADTEVDDMGNATNRAPYPTLHLLREESIDRAVEAFPEAEAIFEKNIEVLEALGAEGWAALDVGPRCPVAQGRTGAGA</sequence>
<reference evidence="1 2" key="1">
    <citation type="submission" date="2018-06" db="EMBL/GenBank/DDBJ databases">
        <title>Genomic Encyclopedia of Archaeal and Bacterial Type Strains, Phase II (KMG-II): from individual species to whole genera.</title>
        <authorList>
            <person name="Goeker M."/>
        </authorList>
    </citation>
    <scope>NUCLEOTIDE SEQUENCE [LARGE SCALE GENOMIC DNA]</scope>
    <source>
        <strain evidence="1 2">CFPB 3232</strain>
    </source>
</reference>